<feature type="transmembrane region" description="Helical" evidence="9">
    <location>
        <begin position="197"/>
        <end position="220"/>
    </location>
</feature>
<comment type="caution">
    <text evidence="11">The sequence shown here is derived from an EMBL/GenBank/DDBJ whole genome shotgun (WGS) entry which is preliminary data.</text>
</comment>
<evidence type="ECO:0000256" key="2">
    <source>
        <dbReference type="ARBA" id="ARBA00004141"/>
    </source>
</evidence>
<evidence type="ECO:0000313" key="12">
    <source>
        <dbReference type="Proteomes" id="UP000193391"/>
    </source>
</evidence>
<gene>
    <name evidence="9" type="primary">ccmC</name>
    <name evidence="11" type="ORF">TMES_03830</name>
</gene>
<evidence type="ECO:0000256" key="5">
    <source>
        <dbReference type="ARBA" id="ARBA00022692"/>
    </source>
</evidence>
<dbReference type="Proteomes" id="UP000193391">
    <property type="component" value="Unassembled WGS sequence"/>
</dbReference>
<keyword evidence="5 9" id="KW-0812">Transmembrane</keyword>
<evidence type="ECO:0000256" key="9">
    <source>
        <dbReference type="RuleBase" id="RU364092"/>
    </source>
</evidence>
<evidence type="ECO:0000256" key="3">
    <source>
        <dbReference type="ARBA" id="ARBA00005840"/>
    </source>
</evidence>
<dbReference type="STRING" id="1293891.TMES_03830"/>
<feature type="transmembrane region" description="Helical" evidence="9">
    <location>
        <begin position="20"/>
        <end position="39"/>
    </location>
</feature>
<feature type="transmembrane region" description="Helical" evidence="9">
    <location>
        <begin position="123"/>
        <end position="145"/>
    </location>
</feature>
<keyword evidence="9" id="KW-0997">Cell inner membrane</keyword>
<keyword evidence="6 9" id="KW-0201">Cytochrome c-type biogenesis</keyword>
<dbReference type="PRINTS" id="PR01386">
    <property type="entry name" value="CCMCBIOGNSIS"/>
</dbReference>
<dbReference type="OrthoDB" id="9778550at2"/>
<feature type="domain" description="Cytochrome c assembly protein" evidence="10">
    <location>
        <begin position="11"/>
        <end position="180"/>
    </location>
</feature>
<feature type="transmembrane region" description="Helical" evidence="9">
    <location>
        <begin position="92"/>
        <end position="111"/>
    </location>
</feature>
<evidence type="ECO:0000259" key="10">
    <source>
        <dbReference type="Pfam" id="PF01578"/>
    </source>
</evidence>
<evidence type="ECO:0000256" key="7">
    <source>
        <dbReference type="ARBA" id="ARBA00022989"/>
    </source>
</evidence>
<dbReference type="InterPro" id="IPR045062">
    <property type="entry name" value="Cyt_c_biogenesis_CcsA/CcmC"/>
</dbReference>
<dbReference type="InterPro" id="IPR003557">
    <property type="entry name" value="Cyt_c_biogenesis_CcmC"/>
</dbReference>
<keyword evidence="8 9" id="KW-0472">Membrane</keyword>
<sequence>MHRFAKPSVFLKLASAVMPWAIGITVLTLAVGLYLALVVSPADYQQGDTVRIMYIHVPAAWMGLFCYVGMAICGAMSLIWKHPLADIAARATAPIGATFTALCLITGSLWGEPMWGTWWVWDARLTSMLILLFLYLGYMALVNAFDDPERGSKAGSALALVGVINVPIVKFSVDWWNTLHQPASVARMGGPSIDPSMLWPLFLIAVGFTGYYVIVLILRVRLELNERRIRALQLSGIGEDSPGNAQPAYNPEQAGAGK</sequence>
<comment type="similarity">
    <text evidence="3 9">Belongs to the CcmC/CycZ/HelC family.</text>
</comment>
<dbReference type="GO" id="GO:0015232">
    <property type="term" value="F:heme transmembrane transporter activity"/>
    <property type="evidence" value="ECO:0007669"/>
    <property type="project" value="InterPro"/>
</dbReference>
<organism evidence="11 12">
    <name type="scientific">Thalassospira mesophila</name>
    <dbReference type="NCBI Taxonomy" id="1293891"/>
    <lineage>
        <taxon>Bacteria</taxon>
        <taxon>Pseudomonadati</taxon>
        <taxon>Pseudomonadota</taxon>
        <taxon>Alphaproteobacteria</taxon>
        <taxon>Rhodospirillales</taxon>
        <taxon>Thalassospiraceae</taxon>
        <taxon>Thalassospira</taxon>
    </lineage>
</organism>
<dbReference type="Pfam" id="PF01578">
    <property type="entry name" value="Cytochrom_C_asm"/>
    <property type="match status" value="1"/>
</dbReference>
<feature type="transmembrane region" description="Helical" evidence="9">
    <location>
        <begin position="157"/>
        <end position="177"/>
    </location>
</feature>
<keyword evidence="7 9" id="KW-1133">Transmembrane helix</keyword>
<proteinExistence type="inferred from homology"/>
<dbReference type="PANTHER" id="PTHR30071">
    <property type="entry name" value="HEME EXPORTER PROTEIN C"/>
    <property type="match status" value="1"/>
</dbReference>
<comment type="subcellular location">
    <subcellularLocation>
        <location evidence="9">Cell inner membrane</location>
    </subcellularLocation>
    <subcellularLocation>
        <location evidence="2">Membrane</location>
        <topology evidence="2">Multi-pass membrane protein</topology>
    </subcellularLocation>
</comment>
<evidence type="ECO:0000256" key="6">
    <source>
        <dbReference type="ARBA" id="ARBA00022748"/>
    </source>
</evidence>
<dbReference type="NCBIfam" id="TIGR01191">
    <property type="entry name" value="ccmC"/>
    <property type="match status" value="1"/>
</dbReference>
<dbReference type="InterPro" id="IPR002541">
    <property type="entry name" value="Cyt_c_assembly"/>
</dbReference>
<feature type="transmembrane region" description="Helical" evidence="9">
    <location>
        <begin position="59"/>
        <end position="80"/>
    </location>
</feature>
<evidence type="ECO:0000256" key="8">
    <source>
        <dbReference type="ARBA" id="ARBA00023136"/>
    </source>
</evidence>
<dbReference type="AlphaFoldDB" id="A0A1Y2L5S5"/>
<dbReference type="RefSeq" id="WP_085579888.1">
    <property type="nucleotide sequence ID" value="NZ_JFKA01000001.1"/>
</dbReference>
<accession>A0A1Y2L5S5</accession>
<dbReference type="GO" id="GO:0017004">
    <property type="term" value="P:cytochrome complex assembly"/>
    <property type="evidence" value="ECO:0007669"/>
    <property type="project" value="UniProtKB-KW"/>
</dbReference>
<dbReference type="PANTHER" id="PTHR30071:SF1">
    <property type="entry name" value="CYTOCHROME B_B6 PROTEIN-RELATED"/>
    <property type="match status" value="1"/>
</dbReference>
<keyword evidence="9" id="KW-1003">Cell membrane</keyword>
<keyword evidence="9" id="KW-0813">Transport</keyword>
<reference evidence="11 12" key="1">
    <citation type="submission" date="2014-03" db="EMBL/GenBank/DDBJ databases">
        <title>The draft genome sequence of Thalassospira mesophila JCM 18969.</title>
        <authorList>
            <person name="Lai Q."/>
            <person name="Shao Z."/>
        </authorList>
    </citation>
    <scope>NUCLEOTIDE SEQUENCE [LARGE SCALE GENOMIC DNA]</scope>
    <source>
        <strain evidence="11 12">JCM 18969</strain>
    </source>
</reference>
<evidence type="ECO:0000256" key="1">
    <source>
        <dbReference type="ARBA" id="ARBA00002442"/>
    </source>
</evidence>
<comment type="function">
    <text evidence="1 9">Required for the export of heme to the periplasm for the biogenesis of c-type cytochromes.</text>
</comment>
<keyword evidence="12" id="KW-1185">Reference proteome</keyword>
<name>A0A1Y2L5S5_9PROT</name>
<evidence type="ECO:0000256" key="4">
    <source>
        <dbReference type="ARBA" id="ARBA00016463"/>
    </source>
</evidence>
<dbReference type="EMBL" id="JFKA01000001">
    <property type="protein sequence ID" value="OSQ41021.1"/>
    <property type="molecule type" value="Genomic_DNA"/>
</dbReference>
<protein>
    <recommendedName>
        <fullName evidence="4 9">Heme exporter protein C</fullName>
    </recommendedName>
    <alternativeName>
        <fullName evidence="9">Cytochrome c-type biogenesis protein</fullName>
    </alternativeName>
</protein>
<dbReference type="GO" id="GO:0020037">
    <property type="term" value="F:heme binding"/>
    <property type="evidence" value="ECO:0007669"/>
    <property type="project" value="InterPro"/>
</dbReference>
<evidence type="ECO:0000313" key="11">
    <source>
        <dbReference type="EMBL" id="OSQ41021.1"/>
    </source>
</evidence>
<dbReference type="GO" id="GO:0005886">
    <property type="term" value="C:plasma membrane"/>
    <property type="evidence" value="ECO:0007669"/>
    <property type="project" value="UniProtKB-SubCell"/>
</dbReference>